<dbReference type="EMBL" id="CP022540">
    <property type="protein sequence ID" value="ASP20839.1"/>
    <property type="molecule type" value="Genomic_DNA"/>
</dbReference>
<reference evidence="2 3" key="1">
    <citation type="submission" date="2017-07" db="EMBL/GenBank/DDBJ databases">
        <title>Genome Sequence of Antarctobacter heliothermus Strain SMS3 Isolated from a culture of the Diatom Skeletonema marinoi.</title>
        <authorList>
            <person name="Topel M."/>
            <person name="Pinder M.I.M."/>
            <person name="Johansson O.N."/>
            <person name="Kourtchenko O."/>
            <person name="Godhe A."/>
            <person name="Clarke A.K."/>
        </authorList>
    </citation>
    <scope>NUCLEOTIDE SEQUENCE [LARGE SCALE GENOMIC DNA]</scope>
    <source>
        <strain evidence="2 3">SMS3</strain>
    </source>
</reference>
<keyword evidence="1" id="KW-0812">Transmembrane</keyword>
<feature type="transmembrane region" description="Helical" evidence="1">
    <location>
        <begin position="127"/>
        <end position="150"/>
    </location>
</feature>
<keyword evidence="1" id="KW-0472">Membrane</keyword>
<feature type="transmembrane region" description="Helical" evidence="1">
    <location>
        <begin position="162"/>
        <end position="180"/>
    </location>
</feature>
<dbReference type="Proteomes" id="UP000203589">
    <property type="component" value="Chromosome"/>
</dbReference>
<accession>A0A222E3Q6</accession>
<dbReference type="AlphaFoldDB" id="A0A222E3Q6"/>
<name>A0A222E3Q6_9RHOB</name>
<dbReference type="KEGG" id="aht:ANTHELSMS3_02161"/>
<gene>
    <name evidence="2" type="ORF">ANTHELSMS3_02161</name>
</gene>
<keyword evidence="1" id="KW-1133">Transmembrane helix</keyword>
<proteinExistence type="predicted"/>
<evidence type="ECO:0000313" key="3">
    <source>
        <dbReference type="Proteomes" id="UP000203589"/>
    </source>
</evidence>
<keyword evidence="3" id="KW-1185">Reference proteome</keyword>
<feature type="transmembrane region" description="Helical" evidence="1">
    <location>
        <begin position="28"/>
        <end position="47"/>
    </location>
</feature>
<evidence type="ECO:0000256" key="1">
    <source>
        <dbReference type="SAM" id="Phobius"/>
    </source>
</evidence>
<sequence>MPASRPQQHLTWFRGTAEMAENSPARLWSMRATYFGLAFVVFFFHLLPLQIMPSRVAGPDILTVLTFAWALRRPSYVPMLSVAVVMLLADFLFHRPPGLWALLVLLAAEWLKVRGRHVRENTFVAEWITAATALFVVTVIYRVILAVLIVTPGMLSLWVMQYGMTVAVYPLVAAISYLALGVRRSTPGEYDHTGRPL</sequence>
<organism evidence="2 3">
    <name type="scientific">Antarctobacter heliothermus</name>
    <dbReference type="NCBI Taxonomy" id="74033"/>
    <lineage>
        <taxon>Bacteria</taxon>
        <taxon>Pseudomonadati</taxon>
        <taxon>Pseudomonadota</taxon>
        <taxon>Alphaproteobacteria</taxon>
        <taxon>Rhodobacterales</taxon>
        <taxon>Roseobacteraceae</taxon>
        <taxon>Antarctobacter</taxon>
    </lineage>
</organism>
<protein>
    <submittedName>
        <fullName evidence="2">Rod shape-determining protein MreD</fullName>
    </submittedName>
</protein>
<evidence type="ECO:0000313" key="2">
    <source>
        <dbReference type="EMBL" id="ASP20839.1"/>
    </source>
</evidence>